<organism evidence="8 9">
    <name type="scientific">Dactylonectria estremocensis</name>
    <dbReference type="NCBI Taxonomy" id="1079267"/>
    <lineage>
        <taxon>Eukaryota</taxon>
        <taxon>Fungi</taxon>
        <taxon>Dikarya</taxon>
        <taxon>Ascomycota</taxon>
        <taxon>Pezizomycotina</taxon>
        <taxon>Sordariomycetes</taxon>
        <taxon>Hypocreomycetidae</taxon>
        <taxon>Hypocreales</taxon>
        <taxon>Nectriaceae</taxon>
        <taxon>Dactylonectria</taxon>
    </lineage>
</organism>
<feature type="region of interest" description="Disordered" evidence="6">
    <location>
        <begin position="306"/>
        <end position="326"/>
    </location>
</feature>
<dbReference type="GO" id="GO:0005634">
    <property type="term" value="C:nucleus"/>
    <property type="evidence" value="ECO:0007669"/>
    <property type="project" value="UniProtKB-SubCell"/>
</dbReference>
<evidence type="ECO:0000259" key="7">
    <source>
        <dbReference type="SMART" id="SM00906"/>
    </source>
</evidence>
<feature type="compositionally biased region" description="Low complexity" evidence="6">
    <location>
        <begin position="67"/>
        <end position="77"/>
    </location>
</feature>
<evidence type="ECO:0000256" key="4">
    <source>
        <dbReference type="ARBA" id="ARBA00023163"/>
    </source>
</evidence>
<dbReference type="OrthoDB" id="4116913at2759"/>
<evidence type="ECO:0000256" key="5">
    <source>
        <dbReference type="ARBA" id="ARBA00023242"/>
    </source>
</evidence>
<keyword evidence="4" id="KW-0804">Transcription</keyword>
<dbReference type="InterPro" id="IPR007219">
    <property type="entry name" value="XnlR_reg_dom"/>
</dbReference>
<comment type="subcellular location">
    <subcellularLocation>
        <location evidence="1">Nucleus</location>
    </subcellularLocation>
</comment>
<evidence type="ECO:0000256" key="3">
    <source>
        <dbReference type="ARBA" id="ARBA00023125"/>
    </source>
</evidence>
<dbReference type="GO" id="GO:0003677">
    <property type="term" value="F:DNA binding"/>
    <property type="evidence" value="ECO:0007669"/>
    <property type="project" value="UniProtKB-KW"/>
</dbReference>
<protein>
    <recommendedName>
        <fullName evidence="7">Xylanolytic transcriptional activator regulatory domain-containing protein</fullName>
    </recommendedName>
</protein>
<evidence type="ECO:0000256" key="1">
    <source>
        <dbReference type="ARBA" id="ARBA00004123"/>
    </source>
</evidence>
<keyword evidence="2" id="KW-0805">Transcription regulation</keyword>
<feature type="region of interest" description="Disordered" evidence="6">
    <location>
        <begin position="16"/>
        <end position="77"/>
    </location>
</feature>
<dbReference type="InterPro" id="IPR050987">
    <property type="entry name" value="AtrR-like"/>
</dbReference>
<dbReference type="Proteomes" id="UP000717696">
    <property type="component" value="Unassembled WGS sequence"/>
</dbReference>
<keyword evidence="9" id="KW-1185">Reference proteome</keyword>
<keyword evidence="5" id="KW-0539">Nucleus</keyword>
<dbReference type="GO" id="GO:0008270">
    <property type="term" value="F:zinc ion binding"/>
    <property type="evidence" value="ECO:0007669"/>
    <property type="project" value="InterPro"/>
</dbReference>
<dbReference type="SMART" id="SM00906">
    <property type="entry name" value="Fungal_trans"/>
    <property type="match status" value="1"/>
</dbReference>
<accession>A0A9P9J006</accession>
<keyword evidence="3" id="KW-0238">DNA-binding</keyword>
<feature type="domain" description="Xylanolytic transcriptional activator regulatory" evidence="7">
    <location>
        <begin position="248"/>
        <end position="320"/>
    </location>
</feature>
<dbReference type="AlphaFoldDB" id="A0A9P9J006"/>
<reference evidence="8" key="1">
    <citation type="journal article" date="2021" name="Nat. Commun.">
        <title>Genetic determinants of endophytism in the Arabidopsis root mycobiome.</title>
        <authorList>
            <person name="Mesny F."/>
            <person name="Miyauchi S."/>
            <person name="Thiergart T."/>
            <person name="Pickel B."/>
            <person name="Atanasova L."/>
            <person name="Karlsson M."/>
            <person name="Huettel B."/>
            <person name="Barry K.W."/>
            <person name="Haridas S."/>
            <person name="Chen C."/>
            <person name="Bauer D."/>
            <person name="Andreopoulos W."/>
            <person name="Pangilinan J."/>
            <person name="LaButti K."/>
            <person name="Riley R."/>
            <person name="Lipzen A."/>
            <person name="Clum A."/>
            <person name="Drula E."/>
            <person name="Henrissat B."/>
            <person name="Kohler A."/>
            <person name="Grigoriev I.V."/>
            <person name="Martin F.M."/>
            <person name="Hacquard S."/>
        </authorList>
    </citation>
    <scope>NUCLEOTIDE SEQUENCE</scope>
    <source>
        <strain evidence="8">MPI-CAGE-AT-0021</strain>
    </source>
</reference>
<dbReference type="PANTHER" id="PTHR46910:SF37">
    <property type="entry name" value="ZN(II)2CYS6 TRANSCRIPTION FACTOR (EUROFUNG)"/>
    <property type="match status" value="1"/>
</dbReference>
<dbReference type="PANTHER" id="PTHR46910">
    <property type="entry name" value="TRANSCRIPTION FACTOR PDR1"/>
    <property type="match status" value="1"/>
</dbReference>
<evidence type="ECO:0000256" key="6">
    <source>
        <dbReference type="SAM" id="MobiDB-lite"/>
    </source>
</evidence>
<name>A0A9P9J006_9HYPO</name>
<gene>
    <name evidence="8" type="ORF">B0J13DRAFT_62510</name>
</gene>
<comment type="caution">
    <text evidence="8">The sequence shown here is derived from an EMBL/GenBank/DDBJ whole genome shotgun (WGS) entry which is preliminary data.</text>
</comment>
<dbReference type="GO" id="GO:0003700">
    <property type="term" value="F:DNA-binding transcription factor activity"/>
    <property type="evidence" value="ECO:0007669"/>
    <property type="project" value="InterPro"/>
</dbReference>
<sequence length="617" mass="68847">MSHRLDEIQRKLSLHQAKRAVANKPCEQTATSLDDSDEGSVWQSAEVTVPQPPTLEQDESAEQFENPSHPSSSLPPLSTQLGFSLEGSCSILSQQSALWIDALVGDNSFSQVLQHTEGSQNFPTLHFDASQMDPLPPQDVIEECLADFLSPLNGNMCFFSEEHLVALARNDPIATECPVASRYAALSIVCAVSLRTMSGMRNEQSERLLQNTLKTLPYITTDEPDITAIGICLLTTFYLMLTSRNNHAATILGAATQMIIIAGYSKPGGPAINQKSDALHKQRLFWQAYVVDRDLSMRLGKPPCISDDLRPPLPEEQPEDGYSTHTLPDGSTWNYLRESVVLAEIQSKCHRMLRSEFTSRQSKQLLHAGVNKLDEELRGWRSRIPKIIHPHRPLPNVEYGMLMAVTSLHCTYFQLVIAIHSVTFTHALSTDEPSGSASTSQVRCINAARASLSLLGYHDLRHPYTIYLLDHLAWSVDVIFLNIIQNKESPDVLADLHMLRSFLTFFERYDSNRDKARGYLMVRALHGVASRAIQRTVLADRFRGEWMNQSTVPVETPLIQPNDTPEAQEIQAESEILQLLRVSGNEDRPILGGKAMISNDWLTTGLSSVMYANDFIA</sequence>
<dbReference type="GO" id="GO:0006351">
    <property type="term" value="P:DNA-templated transcription"/>
    <property type="evidence" value="ECO:0007669"/>
    <property type="project" value="InterPro"/>
</dbReference>
<dbReference type="Pfam" id="PF04082">
    <property type="entry name" value="Fungal_trans"/>
    <property type="match status" value="1"/>
</dbReference>
<proteinExistence type="predicted"/>
<dbReference type="EMBL" id="JAGMUU010000013">
    <property type="protein sequence ID" value="KAH7140222.1"/>
    <property type="molecule type" value="Genomic_DNA"/>
</dbReference>
<evidence type="ECO:0000313" key="8">
    <source>
        <dbReference type="EMBL" id="KAH7140222.1"/>
    </source>
</evidence>
<dbReference type="CDD" id="cd12148">
    <property type="entry name" value="fungal_TF_MHR"/>
    <property type="match status" value="1"/>
</dbReference>
<evidence type="ECO:0000313" key="9">
    <source>
        <dbReference type="Proteomes" id="UP000717696"/>
    </source>
</evidence>
<evidence type="ECO:0000256" key="2">
    <source>
        <dbReference type="ARBA" id="ARBA00023015"/>
    </source>
</evidence>